<name>A0ACA9PF49_9GLOM</name>
<gene>
    <name evidence="1" type="ORF">ACOLOM_LOCUS10470</name>
</gene>
<comment type="caution">
    <text evidence="1">The sequence shown here is derived from an EMBL/GenBank/DDBJ whole genome shotgun (WGS) entry which is preliminary data.</text>
</comment>
<sequence length="245" mass="27050">MYVNTEALPPYCITLKLICANRLGDGYMYSPVLLRVSASRNLIASSAIKAASDPSLLVFDPIFLEPDFILSLSSSLLFDSESMVPSSSIPRARTPRMSLNCPYFPCNLILLTCSWNLRFINVAARNAYLAINDAVSSPANIPQCQQELFHQHYCDMHLTASWYGEHKYVSISSLSYIHSYHQSYYANLFARVDITAKATASMLPFSIQIDTTIQLFTGCLVATLRASTAAPSPSGGTLESEVELH</sequence>
<dbReference type="EMBL" id="CAJVPT010033912">
    <property type="protein sequence ID" value="CAG8706365.1"/>
    <property type="molecule type" value="Genomic_DNA"/>
</dbReference>
<protein>
    <submittedName>
        <fullName evidence="1">1686_t:CDS:1</fullName>
    </submittedName>
</protein>
<proteinExistence type="predicted"/>
<evidence type="ECO:0000313" key="1">
    <source>
        <dbReference type="EMBL" id="CAG8706365.1"/>
    </source>
</evidence>
<evidence type="ECO:0000313" key="2">
    <source>
        <dbReference type="Proteomes" id="UP000789525"/>
    </source>
</evidence>
<organism evidence="1 2">
    <name type="scientific">Acaulospora colombiana</name>
    <dbReference type="NCBI Taxonomy" id="27376"/>
    <lineage>
        <taxon>Eukaryota</taxon>
        <taxon>Fungi</taxon>
        <taxon>Fungi incertae sedis</taxon>
        <taxon>Mucoromycota</taxon>
        <taxon>Glomeromycotina</taxon>
        <taxon>Glomeromycetes</taxon>
        <taxon>Diversisporales</taxon>
        <taxon>Acaulosporaceae</taxon>
        <taxon>Acaulospora</taxon>
    </lineage>
</organism>
<accession>A0ACA9PF49</accession>
<feature type="non-terminal residue" evidence="1">
    <location>
        <position position="245"/>
    </location>
</feature>
<keyword evidence="2" id="KW-1185">Reference proteome</keyword>
<dbReference type="Proteomes" id="UP000789525">
    <property type="component" value="Unassembled WGS sequence"/>
</dbReference>
<reference evidence="1" key="1">
    <citation type="submission" date="2021-06" db="EMBL/GenBank/DDBJ databases">
        <authorList>
            <person name="Kallberg Y."/>
            <person name="Tangrot J."/>
            <person name="Rosling A."/>
        </authorList>
    </citation>
    <scope>NUCLEOTIDE SEQUENCE</scope>
    <source>
        <strain evidence="1">CL356</strain>
    </source>
</reference>